<dbReference type="Pfam" id="PF00155">
    <property type="entry name" value="Aminotran_1_2"/>
    <property type="match status" value="1"/>
</dbReference>
<dbReference type="RefSeq" id="WP_035440331.1">
    <property type="nucleotide sequence ID" value="NZ_AUEH01000021.1"/>
</dbReference>
<evidence type="ECO:0000256" key="5">
    <source>
        <dbReference type="ARBA" id="ARBA00022679"/>
    </source>
</evidence>
<dbReference type="InterPro" id="IPR050859">
    <property type="entry name" value="Class-I_PLP-dep_aminotransf"/>
</dbReference>
<comment type="cofactor">
    <cofactor evidence="1">
        <name>pyridoxal 5'-phosphate</name>
        <dbReference type="ChEBI" id="CHEBI:597326"/>
    </cofactor>
</comment>
<keyword evidence="4 8" id="KW-0032">Aminotransferase</keyword>
<dbReference type="Gene3D" id="3.40.640.10">
    <property type="entry name" value="Type I PLP-dependent aspartate aminotransferase-like (Major domain)"/>
    <property type="match status" value="1"/>
</dbReference>
<comment type="similarity">
    <text evidence="2">Belongs to the class-I pyridoxal-phosphate-dependent aminotransferase family.</text>
</comment>
<dbReference type="GO" id="GO:0030170">
    <property type="term" value="F:pyridoxal phosphate binding"/>
    <property type="evidence" value="ECO:0007669"/>
    <property type="project" value="InterPro"/>
</dbReference>
<gene>
    <name evidence="8" type="ORF">FC91_GL001325</name>
</gene>
<evidence type="ECO:0000259" key="7">
    <source>
        <dbReference type="Pfam" id="PF00155"/>
    </source>
</evidence>
<dbReference type="AlphaFoldDB" id="A0A0R1X3H4"/>
<dbReference type="InterPro" id="IPR015421">
    <property type="entry name" value="PyrdxlP-dep_Trfase_major"/>
</dbReference>
<keyword evidence="5 8" id="KW-0808">Transferase</keyword>
<evidence type="ECO:0000256" key="3">
    <source>
        <dbReference type="ARBA" id="ARBA00011738"/>
    </source>
</evidence>
<accession>A0A0R1X3H4</accession>
<reference evidence="8 9" key="1">
    <citation type="journal article" date="2015" name="Genome Announc.">
        <title>Expanding the biotechnology potential of lactobacilli through comparative genomics of 213 strains and associated genera.</title>
        <authorList>
            <person name="Sun Z."/>
            <person name="Harris H.M."/>
            <person name="McCann A."/>
            <person name="Guo C."/>
            <person name="Argimon S."/>
            <person name="Zhang W."/>
            <person name="Yang X."/>
            <person name="Jeffery I.B."/>
            <person name="Cooney J.C."/>
            <person name="Kagawa T.F."/>
            <person name="Liu W."/>
            <person name="Song Y."/>
            <person name="Salvetti E."/>
            <person name="Wrobel A."/>
            <person name="Rasinkangas P."/>
            <person name="Parkhill J."/>
            <person name="Rea M.C."/>
            <person name="O'Sullivan O."/>
            <person name="Ritari J."/>
            <person name="Douillard F.P."/>
            <person name="Paul Ross R."/>
            <person name="Yang R."/>
            <person name="Briner A.E."/>
            <person name="Felis G.E."/>
            <person name="de Vos W.M."/>
            <person name="Barrangou R."/>
            <person name="Klaenhammer T.R."/>
            <person name="Caufield P.W."/>
            <person name="Cui Y."/>
            <person name="Zhang H."/>
            <person name="O'Toole P.W."/>
        </authorList>
    </citation>
    <scope>NUCLEOTIDE SEQUENCE [LARGE SCALE GENOMIC DNA]</scope>
    <source>
        <strain evidence="8 9">DSM 16991</strain>
    </source>
</reference>
<evidence type="ECO:0000256" key="2">
    <source>
        <dbReference type="ARBA" id="ARBA00007441"/>
    </source>
</evidence>
<evidence type="ECO:0000313" key="9">
    <source>
        <dbReference type="Proteomes" id="UP000050949"/>
    </source>
</evidence>
<dbReference type="CDD" id="cd00609">
    <property type="entry name" value="AAT_like"/>
    <property type="match status" value="1"/>
</dbReference>
<dbReference type="InterPro" id="IPR004839">
    <property type="entry name" value="Aminotransferase_I/II_large"/>
</dbReference>
<dbReference type="PANTHER" id="PTHR42790:SF19">
    <property type="entry name" value="KYNURENINE_ALPHA-AMINOADIPATE AMINOTRANSFERASE, MITOCHONDRIAL"/>
    <property type="match status" value="1"/>
</dbReference>
<dbReference type="InterPro" id="IPR015422">
    <property type="entry name" value="PyrdxlP-dep_Trfase_small"/>
</dbReference>
<dbReference type="FunFam" id="3.40.640.10:FF:000053">
    <property type="entry name" value="Aminotransferase, class I"/>
    <property type="match status" value="1"/>
</dbReference>
<organism evidence="8 9">
    <name type="scientific">Schleiferilactobacillus harbinensis DSM 16991</name>
    <dbReference type="NCBI Taxonomy" id="1122147"/>
    <lineage>
        <taxon>Bacteria</taxon>
        <taxon>Bacillati</taxon>
        <taxon>Bacillota</taxon>
        <taxon>Bacilli</taxon>
        <taxon>Lactobacillales</taxon>
        <taxon>Lactobacillaceae</taxon>
        <taxon>Schleiferilactobacillus</taxon>
    </lineage>
</organism>
<comment type="subunit">
    <text evidence="3">Homodimer.</text>
</comment>
<dbReference type="SUPFAM" id="SSF53383">
    <property type="entry name" value="PLP-dependent transferases"/>
    <property type="match status" value="1"/>
</dbReference>
<name>A0A0R1X3H4_9LACO</name>
<dbReference type="GO" id="GO:0008483">
    <property type="term" value="F:transaminase activity"/>
    <property type="evidence" value="ECO:0007669"/>
    <property type="project" value="UniProtKB-KW"/>
</dbReference>
<evidence type="ECO:0000256" key="4">
    <source>
        <dbReference type="ARBA" id="ARBA00022576"/>
    </source>
</evidence>
<comment type="caution">
    <text evidence="8">The sequence shown here is derived from an EMBL/GenBank/DDBJ whole genome shotgun (WGS) entry which is preliminary data.</text>
</comment>
<evidence type="ECO:0000313" key="8">
    <source>
        <dbReference type="EMBL" id="KRM24744.1"/>
    </source>
</evidence>
<feature type="domain" description="Aminotransferase class I/classII large" evidence="7">
    <location>
        <begin position="53"/>
        <end position="353"/>
    </location>
</feature>
<sequence length="404" mass="43932">MTKLFAERTIKAGEAGIADAFAASNDANLISFAGGFPDAALFPNAAMGAAFQHAFTDGSQNILQYHDNRGYLKLREQLAARLTDDGTPTQADDIILTQGAQQAIDLVARMLINPGDGLVVEAPTYFGALGAFDNYGPTYYEVPMQSDGMDMHALQKVLMAHPVKMIYTIPDFQNPTGIVMSLKKRQELLRLAKQYDVVILEDSPYRWLRFTGEQLPTLQSLDTDDRVISLGSFSKILAPGLRLGWASGGKRWIDAIANLKNGADLESPFMTMVAVSDYLAENSLDDHLVQLRRTYQMKKDAMVNVLRCNLPAGFKVNDPQGGFFVWLTGPADVDMGQLLKDEVLPHENIAYIPSRNLYPSKSVVNAARLNFTGEDVAAIQTGAARLSAALAQAVVQPATAAGLS</sequence>
<dbReference type="InterPro" id="IPR015424">
    <property type="entry name" value="PyrdxlP-dep_Trfase"/>
</dbReference>
<proteinExistence type="inferred from homology"/>
<evidence type="ECO:0000256" key="1">
    <source>
        <dbReference type="ARBA" id="ARBA00001933"/>
    </source>
</evidence>
<dbReference type="PATRIC" id="fig|1122147.4.peg.1375"/>
<dbReference type="Proteomes" id="UP000050949">
    <property type="component" value="Unassembled WGS sequence"/>
</dbReference>
<dbReference type="EMBL" id="AZFW01000136">
    <property type="protein sequence ID" value="KRM24744.1"/>
    <property type="molecule type" value="Genomic_DNA"/>
</dbReference>
<dbReference type="eggNOG" id="COG1167">
    <property type="taxonomic scope" value="Bacteria"/>
</dbReference>
<dbReference type="OrthoDB" id="9802328at2"/>
<dbReference type="Gene3D" id="3.90.1150.10">
    <property type="entry name" value="Aspartate Aminotransferase, domain 1"/>
    <property type="match status" value="1"/>
</dbReference>
<dbReference type="GO" id="GO:1901605">
    <property type="term" value="P:alpha-amino acid metabolic process"/>
    <property type="evidence" value="ECO:0007669"/>
    <property type="project" value="TreeGrafter"/>
</dbReference>
<keyword evidence="6" id="KW-0663">Pyridoxal phosphate</keyword>
<protein>
    <submittedName>
        <fullName evidence="8">Aminotransferase</fullName>
    </submittedName>
</protein>
<evidence type="ECO:0000256" key="6">
    <source>
        <dbReference type="ARBA" id="ARBA00022898"/>
    </source>
</evidence>
<dbReference type="PANTHER" id="PTHR42790">
    <property type="entry name" value="AMINOTRANSFERASE"/>
    <property type="match status" value="1"/>
</dbReference>